<sequence>MAVCVAGGCPNGNLTVAEGESCAGGYGVGGGFDVGFAVNGRFHVAAPECRRTAFVVGMGVRYPGLGEHESVAYEEFQDGRGFGRIDADGMVAVLYHPDVVVGQGFDGGNFMSVP</sequence>
<reference evidence="1" key="1">
    <citation type="submission" date="2018-06" db="EMBL/GenBank/DDBJ databases">
        <authorList>
            <consortium name="Pathogen Informatics"/>
            <person name="Doyle S."/>
        </authorList>
    </citation>
    <scope>NUCLEOTIDE SEQUENCE [LARGE SCALE GENOMIC DNA]</scope>
    <source>
        <strain evidence="1">NCTC11421</strain>
    </source>
</reference>
<proteinExistence type="predicted"/>
<gene>
    <name evidence="1" type="ORF">NCTC11421_00889</name>
</gene>
<dbReference type="EMBL" id="UGRI01000001">
    <property type="protein sequence ID" value="SUA20790.1"/>
    <property type="molecule type" value="Genomic_DNA"/>
</dbReference>
<evidence type="ECO:0000313" key="1">
    <source>
        <dbReference type="EMBL" id="SUA20790.1"/>
    </source>
</evidence>
<protein>
    <submittedName>
        <fullName evidence="1">Uncharacterized protein</fullName>
    </submittedName>
</protein>
<name>A0A378VXF3_NEIGO</name>
<organism evidence="1">
    <name type="scientific">Neisseria gonorrhoeae</name>
    <dbReference type="NCBI Taxonomy" id="485"/>
    <lineage>
        <taxon>Bacteria</taxon>
        <taxon>Pseudomonadati</taxon>
        <taxon>Pseudomonadota</taxon>
        <taxon>Betaproteobacteria</taxon>
        <taxon>Neisseriales</taxon>
        <taxon>Neisseriaceae</taxon>
        <taxon>Neisseria</taxon>
    </lineage>
</organism>
<accession>A0A378VXF3</accession>
<dbReference type="AlphaFoldDB" id="A0A378VXF3"/>